<accession>A0A2K1Q9J6</accession>
<dbReference type="Gene3D" id="2.30.110.20">
    <property type="entry name" value="Hcp1-like"/>
    <property type="match status" value="1"/>
</dbReference>
<dbReference type="InterPro" id="IPR008514">
    <property type="entry name" value="T6SS_Hcp"/>
</dbReference>
<organism evidence="1 2">
    <name type="scientific">Mixta theicola</name>
    <dbReference type="NCBI Taxonomy" id="1458355"/>
    <lineage>
        <taxon>Bacteria</taxon>
        <taxon>Pseudomonadati</taxon>
        <taxon>Pseudomonadota</taxon>
        <taxon>Gammaproteobacteria</taxon>
        <taxon>Enterobacterales</taxon>
        <taxon>Erwiniaceae</taxon>
        <taxon>Mixta</taxon>
    </lineage>
</organism>
<evidence type="ECO:0000313" key="2">
    <source>
        <dbReference type="Proteomes" id="UP000236345"/>
    </source>
</evidence>
<reference evidence="2" key="1">
    <citation type="submission" date="2017-09" db="EMBL/GenBank/DDBJ databases">
        <authorList>
            <person name="Palmer M."/>
            <person name="Steenkamp E.T."/>
            <person name="Coetzee M.P."/>
            <person name="Avontuur J.R."/>
            <person name="Van Zyl E."/>
            <person name="Chan W.-Y."/>
            <person name="Blom J."/>
            <person name="Venter S.N."/>
        </authorList>
    </citation>
    <scope>NUCLEOTIDE SEQUENCE [LARGE SCALE GENOMIC DNA]</scope>
    <source>
        <strain evidence="2">QC88-366</strain>
    </source>
</reference>
<dbReference type="AlphaFoldDB" id="A0A2K1Q9J6"/>
<gene>
    <name evidence="1" type="ORF">COO59_11175</name>
</gene>
<proteinExistence type="predicted"/>
<dbReference type="Proteomes" id="UP000236345">
    <property type="component" value="Unassembled WGS sequence"/>
</dbReference>
<evidence type="ECO:0008006" key="3">
    <source>
        <dbReference type="Google" id="ProtNLM"/>
    </source>
</evidence>
<keyword evidence="2" id="KW-1185">Reference proteome</keyword>
<evidence type="ECO:0000313" key="1">
    <source>
        <dbReference type="EMBL" id="PNS11694.1"/>
    </source>
</evidence>
<dbReference type="Pfam" id="PF05638">
    <property type="entry name" value="T6SS_HCP"/>
    <property type="match status" value="1"/>
</dbReference>
<dbReference type="OrthoDB" id="5674026at2"/>
<dbReference type="PANTHER" id="PTHR36152:SF1">
    <property type="entry name" value="UBIQUITIN-LIKE DOMAIN-CONTAINING PROTEIN"/>
    <property type="match status" value="1"/>
</dbReference>
<dbReference type="EMBL" id="NWUO01000007">
    <property type="protein sequence ID" value="PNS11694.1"/>
    <property type="molecule type" value="Genomic_DNA"/>
</dbReference>
<dbReference type="SUPFAM" id="SSF141452">
    <property type="entry name" value="Hcp1-like"/>
    <property type="match status" value="1"/>
</dbReference>
<comment type="caution">
    <text evidence="1">The sequence shown here is derived from an EMBL/GenBank/DDBJ whole genome shotgun (WGS) entry which is preliminary data.</text>
</comment>
<dbReference type="InterPro" id="IPR036624">
    <property type="entry name" value="Hcp1-lik_sf"/>
</dbReference>
<protein>
    <recommendedName>
        <fullName evidence="3">Type VI secretion system tube protein Hcp</fullName>
    </recommendedName>
</protein>
<sequence length="152" mass="16954">MMNSLYLNVDHVAGESQDAHHAGWIDVLSHSWGNRRGAAGNALVNYQNLTVHALIDKATPTMLLYASNGCRLRKVELSACKAGFGAIEYYRITLENVFVAQVMLNDSGDLPSVEYEFEADTVKMQYWEQTAKGGKGAETRYGWDIKNHRSVL</sequence>
<dbReference type="InterPro" id="IPR053165">
    <property type="entry name" value="HSI-I_assembly_Hcp1"/>
</dbReference>
<name>A0A2K1Q9J6_9GAMM</name>
<dbReference type="PANTHER" id="PTHR36152">
    <property type="entry name" value="CYTOPLASMIC PROTEIN-RELATED"/>
    <property type="match status" value="1"/>
</dbReference>